<keyword evidence="1" id="KW-1133">Transmembrane helix</keyword>
<comment type="caution">
    <text evidence="3">The sequence shown here is derived from an EMBL/GenBank/DDBJ whole genome shotgun (WGS) entry which is preliminary data.</text>
</comment>
<evidence type="ECO:0000256" key="1">
    <source>
        <dbReference type="HAMAP-Rule" id="MF_02062"/>
    </source>
</evidence>
<keyword evidence="1" id="KW-1003">Cell membrane</keyword>
<comment type="similarity">
    <text evidence="1">Belongs to the glutamate:Na(+) symporter (ESS) (TC 2.A.27) family.</text>
</comment>
<feature type="transmembrane region" description="Helical" evidence="1">
    <location>
        <begin position="129"/>
        <end position="150"/>
    </location>
</feature>
<protein>
    <recommendedName>
        <fullName evidence="1 2">Sodium/glutamate symporter</fullName>
    </recommendedName>
</protein>
<keyword evidence="1" id="KW-0997">Cell inner membrane</keyword>
<feature type="transmembrane region" description="Helical" evidence="1">
    <location>
        <begin position="375"/>
        <end position="397"/>
    </location>
</feature>
<dbReference type="NCBIfam" id="TIGR00210">
    <property type="entry name" value="gltS"/>
    <property type="match status" value="1"/>
</dbReference>
<name>A0A2J7TE12_METSI</name>
<dbReference type="GO" id="GO:0015501">
    <property type="term" value="F:glutamate:sodium symporter activity"/>
    <property type="evidence" value="ECO:0007669"/>
    <property type="project" value="UniProtKB-UniRule"/>
</dbReference>
<feature type="transmembrane region" description="Helical" evidence="1">
    <location>
        <begin position="71"/>
        <end position="90"/>
    </location>
</feature>
<keyword evidence="1" id="KW-0812">Transmembrane</keyword>
<dbReference type="HAMAP" id="MF_02062">
    <property type="entry name" value="GltS"/>
    <property type="match status" value="1"/>
</dbReference>
<organism evidence="3 4">
    <name type="scientific">Methylocella silvestris</name>
    <dbReference type="NCBI Taxonomy" id="199596"/>
    <lineage>
        <taxon>Bacteria</taxon>
        <taxon>Pseudomonadati</taxon>
        <taxon>Pseudomonadota</taxon>
        <taxon>Alphaproteobacteria</taxon>
        <taxon>Hyphomicrobiales</taxon>
        <taxon>Beijerinckiaceae</taxon>
        <taxon>Methylocella</taxon>
    </lineage>
</organism>
<dbReference type="RefSeq" id="WP_102844740.1">
    <property type="nucleotide sequence ID" value="NZ_PDZR01000021.1"/>
</dbReference>
<feature type="transmembrane region" description="Helical" evidence="1">
    <location>
        <begin position="41"/>
        <end position="59"/>
    </location>
</feature>
<dbReference type="PANTHER" id="PTHR36178:SF1">
    <property type="entry name" value="SODIUM_GLUTAMATE SYMPORTER"/>
    <property type="match status" value="1"/>
</dbReference>
<feature type="transmembrane region" description="Helical" evidence="1">
    <location>
        <begin position="162"/>
        <end position="187"/>
    </location>
</feature>
<sequence>MRVIEASGLLTFTLAIVVFFIGAGLNHLIAPLRRWNIPEAVTGGLTAALATLVAYRIFGVEIHFSLDARDLLLLYFFTGIGLNAKLGDLVAGGRPLLVLLAVTLVYLVIQNLIAAGAARALGLPEGITVLLGSASLIGGHGTTIAWAPLISERFGLANAMEIGVASATLGLVIASLIGGPVAGLLIARYKLVGPMNEAPSVGLPDDTKIDDLNHVNLLRTILVLNIVILIGFLAHEALVEWGVRMPRFVVCLLIAILFTNTIPRLMPRLDWPSRGRSLALISDLSLNVFLVMSLMSMQLWTLGGLGPALVAVLAAQTIVAVIYMLFVVFPAMGRNYEAAVIAAGFGGISLGATPTAIANMTAITKVHGAAPTAFIILPLVSAFFIDIANAGAIGFLVR</sequence>
<proteinExistence type="inferred from homology"/>
<accession>A0A2J7TE12</accession>
<feature type="transmembrane region" description="Helical" evidence="1">
    <location>
        <begin position="338"/>
        <end position="363"/>
    </location>
</feature>
<keyword evidence="1" id="KW-0472">Membrane</keyword>
<keyword evidence="1" id="KW-0029">Amino-acid transport</keyword>
<dbReference type="Proteomes" id="UP000236286">
    <property type="component" value="Unassembled WGS sequence"/>
</dbReference>
<keyword evidence="1" id="KW-0739">Sodium transport</keyword>
<dbReference type="InterPro" id="IPR004445">
    <property type="entry name" value="GltS"/>
</dbReference>
<dbReference type="GO" id="GO:0015813">
    <property type="term" value="P:L-glutamate transmembrane transport"/>
    <property type="evidence" value="ECO:0007669"/>
    <property type="project" value="UniProtKB-UniRule"/>
</dbReference>
<feature type="transmembrane region" description="Helical" evidence="1">
    <location>
        <begin position="247"/>
        <end position="266"/>
    </location>
</feature>
<dbReference type="PANTHER" id="PTHR36178">
    <property type="entry name" value="SLR0625 PROTEIN"/>
    <property type="match status" value="1"/>
</dbReference>
<evidence type="ECO:0000313" key="4">
    <source>
        <dbReference type="Proteomes" id="UP000236286"/>
    </source>
</evidence>
<feature type="transmembrane region" description="Helical" evidence="1">
    <location>
        <begin position="306"/>
        <end position="326"/>
    </location>
</feature>
<keyword evidence="1" id="KW-0813">Transport</keyword>
<keyword evidence="1" id="KW-0915">Sodium</keyword>
<feature type="transmembrane region" description="Helical" evidence="1">
    <location>
        <begin position="217"/>
        <end position="235"/>
    </location>
</feature>
<gene>
    <name evidence="1 3" type="primary">gltS</name>
    <name evidence="3" type="ORF">CR492_16045</name>
</gene>
<evidence type="ECO:0000256" key="2">
    <source>
        <dbReference type="NCBIfam" id="TIGR00210"/>
    </source>
</evidence>
<dbReference type="EMBL" id="PDZR01000021">
    <property type="protein sequence ID" value="PNG25008.1"/>
    <property type="molecule type" value="Genomic_DNA"/>
</dbReference>
<feature type="transmembrane region" description="Helical" evidence="1">
    <location>
        <begin position="278"/>
        <end position="300"/>
    </location>
</feature>
<dbReference type="Pfam" id="PF03616">
    <property type="entry name" value="Glt_symporter"/>
    <property type="match status" value="1"/>
</dbReference>
<feature type="transmembrane region" description="Helical" evidence="1">
    <location>
        <begin position="7"/>
        <end position="29"/>
    </location>
</feature>
<comment type="subcellular location">
    <subcellularLocation>
        <location evidence="1">Cell inner membrane</location>
        <topology evidence="1">Multi-pass membrane protein</topology>
    </subcellularLocation>
</comment>
<keyword evidence="1" id="KW-0769">Symport</keyword>
<keyword evidence="1" id="KW-0406">Ion transport</keyword>
<evidence type="ECO:0000313" key="3">
    <source>
        <dbReference type="EMBL" id="PNG25008.1"/>
    </source>
</evidence>
<reference evidence="3 4" key="1">
    <citation type="submission" date="2017-10" db="EMBL/GenBank/DDBJ databases">
        <title>Genome announcement of Methylocella silvestris TVC from permafrost.</title>
        <authorList>
            <person name="Wang J."/>
            <person name="Geng K."/>
            <person name="Ul-Haque F."/>
            <person name="Crombie A.T."/>
            <person name="Street L.E."/>
            <person name="Wookey P.A."/>
            <person name="Murrell J.C."/>
            <person name="Pratscher J."/>
        </authorList>
    </citation>
    <scope>NUCLEOTIDE SEQUENCE [LARGE SCALE GENOMIC DNA]</scope>
    <source>
        <strain evidence="3 4">TVC</strain>
    </source>
</reference>
<comment type="function">
    <text evidence="1">Catalyzes the sodium-dependent transport of glutamate.</text>
</comment>
<dbReference type="OrthoDB" id="4921038at2"/>
<dbReference type="AlphaFoldDB" id="A0A2J7TE12"/>
<dbReference type="GO" id="GO:0005886">
    <property type="term" value="C:plasma membrane"/>
    <property type="evidence" value="ECO:0007669"/>
    <property type="project" value="UniProtKB-SubCell"/>
</dbReference>
<feature type="transmembrane region" description="Helical" evidence="1">
    <location>
        <begin position="96"/>
        <end position="117"/>
    </location>
</feature>